<dbReference type="GO" id="GO:0005524">
    <property type="term" value="F:ATP binding"/>
    <property type="evidence" value="ECO:0007669"/>
    <property type="project" value="UniProtKB-KW"/>
</dbReference>
<feature type="compositionally biased region" description="Gly residues" evidence="6">
    <location>
        <begin position="436"/>
        <end position="450"/>
    </location>
</feature>
<evidence type="ECO:0000256" key="6">
    <source>
        <dbReference type="SAM" id="MobiDB-lite"/>
    </source>
</evidence>
<dbReference type="SUPFAM" id="SSF52540">
    <property type="entry name" value="P-loop containing nucleoside triphosphate hydrolases"/>
    <property type="match status" value="1"/>
</dbReference>
<dbReference type="InterPro" id="IPR001650">
    <property type="entry name" value="Helicase_C-like"/>
</dbReference>
<dbReference type="SMART" id="SM00490">
    <property type="entry name" value="HELICc"/>
    <property type="match status" value="1"/>
</dbReference>
<evidence type="ECO:0000259" key="8">
    <source>
        <dbReference type="PROSITE" id="PS51194"/>
    </source>
</evidence>
<dbReference type="CDD" id="cd18787">
    <property type="entry name" value="SF2_C_DEAD"/>
    <property type="match status" value="1"/>
</dbReference>
<evidence type="ECO:0000256" key="4">
    <source>
        <dbReference type="ARBA" id="ARBA00022840"/>
    </source>
</evidence>
<dbReference type="PROSITE" id="PS51192">
    <property type="entry name" value="HELICASE_ATP_BIND_1"/>
    <property type="match status" value="1"/>
</dbReference>
<dbReference type="GO" id="GO:0003676">
    <property type="term" value="F:nucleic acid binding"/>
    <property type="evidence" value="ECO:0007669"/>
    <property type="project" value="InterPro"/>
</dbReference>
<dbReference type="Gene3D" id="3.40.50.300">
    <property type="entry name" value="P-loop containing nucleotide triphosphate hydrolases"/>
    <property type="match status" value="2"/>
</dbReference>
<feature type="compositionally biased region" description="Basic and acidic residues" evidence="6">
    <location>
        <begin position="458"/>
        <end position="468"/>
    </location>
</feature>
<reference evidence="9 10" key="1">
    <citation type="submission" date="2018-04" db="EMBL/GenBank/DDBJ databases">
        <authorList>
            <person name="Li J."/>
        </authorList>
    </citation>
    <scope>NUCLEOTIDE SEQUENCE [LARGE SCALE GENOMIC DNA]</scope>
    <source>
        <strain evidence="10">30A</strain>
    </source>
</reference>
<dbReference type="KEGG" id="agm:DCE93_11675"/>
<dbReference type="GO" id="GO:0005829">
    <property type="term" value="C:cytosol"/>
    <property type="evidence" value="ECO:0007669"/>
    <property type="project" value="TreeGrafter"/>
</dbReference>
<feature type="region of interest" description="Disordered" evidence="6">
    <location>
        <begin position="401"/>
        <end position="523"/>
    </location>
</feature>
<dbReference type="EMBL" id="CP028913">
    <property type="protein sequence ID" value="AWB96229.1"/>
    <property type="molecule type" value="Genomic_DNA"/>
</dbReference>
<dbReference type="PROSITE" id="PS51194">
    <property type="entry name" value="HELICASE_CTER"/>
    <property type="match status" value="1"/>
</dbReference>
<dbReference type="InterPro" id="IPR044742">
    <property type="entry name" value="DEAD/DEAH_RhlB"/>
</dbReference>
<evidence type="ECO:0000256" key="2">
    <source>
        <dbReference type="ARBA" id="ARBA00022801"/>
    </source>
</evidence>
<dbReference type="InterPro" id="IPR014001">
    <property type="entry name" value="Helicase_ATP-bd"/>
</dbReference>
<name>A0A2S0WXZ6_9MICO</name>
<dbReference type="PANTHER" id="PTHR47959:SF13">
    <property type="entry name" value="ATP-DEPENDENT RNA HELICASE RHLE"/>
    <property type="match status" value="1"/>
</dbReference>
<dbReference type="Pfam" id="PF00271">
    <property type="entry name" value="Helicase_C"/>
    <property type="match status" value="1"/>
</dbReference>
<protein>
    <submittedName>
        <fullName evidence="9">DEAD/DEAH box helicase</fullName>
    </submittedName>
</protein>
<dbReference type="Pfam" id="PF00270">
    <property type="entry name" value="DEAD"/>
    <property type="match status" value="1"/>
</dbReference>
<dbReference type="InterPro" id="IPR050079">
    <property type="entry name" value="DEAD_box_RNA_helicase"/>
</dbReference>
<keyword evidence="1" id="KW-0547">Nucleotide-binding</keyword>
<dbReference type="AlphaFoldDB" id="A0A2S0WXZ6"/>
<dbReference type="GO" id="GO:0003724">
    <property type="term" value="F:RNA helicase activity"/>
    <property type="evidence" value="ECO:0007669"/>
    <property type="project" value="TreeGrafter"/>
</dbReference>
<evidence type="ECO:0000259" key="7">
    <source>
        <dbReference type="PROSITE" id="PS51192"/>
    </source>
</evidence>
<dbReference type="RefSeq" id="WP_108596028.1">
    <property type="nucleotide sequence ID" value="NZ_CP028913.1"/>
</dbReference>
<feature type="compositionally biased region" description="Low complexity" evidence="6">
    <location>
        <begin position="483"/>
        <end position="499"/>
    </location>
</feature>
<evidence type="ECO:0000313" key="10">
    <source>
        <dbReference type="Proteomes" id="UP000244729"/>
    </source>
</evidence>
<evidence type="ECO:0000256" key="3">
    <source>
        <dbReference type="ARBA" id="ARBA00022806"/>
    </source>
</evidence>
<dbReference type="CDD" id="cd00268">
    <property type="entry name" value="DEADc"/>
    <property type="match status" value="1"/>
</dbReference>
<feature type="domain" description="Helicase C-terminal" evidence="8">
    <location>
        <begin position="236"/>
        <end position="387"/>
    </location>
</feature>
<dbReference type="PANTHER" id="PTHR47959">
    <property type="entry name" value="ATP-DEPENDENT RNA HELICASE RHLE-RELATED"/>
    <property type="match status" value="1"/>
</dbReference>
<keyword evidence="3 9" id="KW-0347">Helicase</keyword>
<evidence type="ECO:0000256" key="5">
    <source>
        <dbReference type="ARBA" id="ARBA00038437"/>
    </source>
</evidence>
<keyword evidence="10" id="KW-1185">Reference proteome</keyword>
<comment type="similarity">
    <text evidence="5">Belongs to the DEAD box helicase family.</text>
</comment>
<organism evidence="9 10">
    <name type="scientific">Agromyces badenianii</name>
    <dbReference type="NCBI Taxonomy" id="2080742"/>
    <lineage>
        <taxon>Bacteria</taxon>
        <taxon>Bacillati</taxon>
        <taxon>Actinomycetota</taxon>
        <taxon>Actinomycetes</taxon>
        <taxon>Micrococcales</taxon>
        <taxon>Microbacteriaceae</taxon>
        <taxon>Agromyces</taxon>
    </lineage>
</organism>
<keyword evidence="2" id="KW-0378">Hydrolase</keyword>
<keyword evidence="4" id="KW-0067">ATP-binding</keyword>
<sequence>MTDITFSTLGVPAPLVAALAADGKTTAFPIQVDTLPDTLAGRDVLGRGKTGSGKTIAFALPLVARLGTTLAGGRRRPGRPLALVLAPTRELATQIDAVLAPLAAAYDLKTTTIFGGISQKRQVDALRAGVDIVVACPGRLEDLMKQGFVTLDAVEITVLDEADHMADLGFLPVVTRIMDKTPSGGQRLLFSATLDNGVDKLVKRFLHNEVLHSVDEATSHVAAMTHHVFEVADVDAKNDLVKTLASGTGRRILFMRTKHHAKKLAKKLTEQGIPAVDLHGNLSQPQRDRNLAAFSDGSANVMVATDVAARGVHVDNIELVIHVDPPMEHKAYLHRSGRTARAGSEGDVVTISLPAQKQDLKTLLRKAAITVTPQQVTATSPAVTTLVGDVAPYVKPLPRAAVAQQGGGGRSQGANAQRKRAARDERGGESRTSTGAGAGQGRGRGRGGNGQADVAGAPRRDRSGRPAEARANAPKQGGGQGRGAQTTGAQRGASGRSGAKQPLRVGSLVSPSGNARGNRRAQG</sequence>
<accession>A0A2S0WXZ6</accession>
<evidence type="ECO:0000256" key="1">
    <source>
        <dbReference type="ARBA" id="ARBA00022741"/>
    </source>
</evidence>
<evidence type="ECO:0000313" key="9">
    <source>
        <dbReference type="EMBL" id="AWB96229.1"/>
    </source>
</evidence>
<dbReference type="InterPro" id="IPR027417">
    <property type="entry name" value="P-loop_NTPase"/>
</dbReference>
<feature type="domain" description="Helicase ATP-binding" evidence="7">
    <location>
        <begin position="35"/>
        <end position="212"/>
    </location>
</feature>
<dbReference type="GO" id="GO:0016787">
    <property type="term" value="F:hydrolase activity"/>
    <property type="evidence" value="ECO:0007669"/>
    <property type="project" value="UniProtKB-KW"/>
</dbReference>
<dbReference type="Proteomes" id="UP000244729">
    <property type="component" value="Chromosome"/>
</dbReference>
<proteinExistence type="inferred from homology"/>
<dbReference type="SMART" id="SM00487">
    <property type="entry name" value="DEXDc"/>
    <property type="match status" value="1"/>
</dbReference>
<gene>
    <name evidence="9" type="ORF">DCE93_11675</name>
</gene>
<dbReference type="InterPro" id="IPR011545">
    <property type="entry name" value="DEAD/DEAH_box_helicase_dom"/>
</dbReference>
<dbReference type="OrthoDB" id="9805696at2"/>